<reference evidence="15" key="2">
    <citation type="submission" date="2021-04" db="EMBL/GenBank/DDBJ databases">
        <authorList>
            <person name="Gilroy R."/>
        </authorList>
    </citation>
    <scope>NUCLEOTIDE SEQUENCE</scope>
    <source>
        <strain evidence="15">ChiHjej8B7-25341</strain>
    </source>
</reference>
<dbReference type="PANTHER" id="PTHR11070:SF2">
    <property type="entry name" value="ATP-DEPENDENT DNA HELICASE SRS2"/>
    <property type="match status" value="1"/>
</dbReference>
<dbReference type="GO" id="GO:0003677">
    <property type="term" value="F:DNA binding"/>
    <property type="evidence" value="ECO:0007669"/>
    <property type="project" value="UniProtKB-KW"/>
</dbReference>
<dbReference type="Proteomes" id="UP000823851">
    <property type="component" value="Unassembled WGS sequence"/>
</dbReference>
<reference evidence="15" key="1">
    <citation type="journal article" date="2021" name="PeerJ">
        <title>Extensive microbial diversity within the chicken gut microbiome revealed by metagenomics and culture.</title>
        <authorList>
            <person name="Gilroy R."/>
            <person name="Ravi A."/>
            <person name="Getino M."/>
            <person name="Pursley I."/>
            <person name="Horton D.L."/>
            <person name="Alikhan N.F."/>
            <person name="Baker D."/>
            <person name="Gharbi K."/>
            <person name="Hall N."/>
            <person name="Watson M."/>
            <person name="Adriaenssens E.M."/>
            <person name="Foster-Nyarko E."/>
            <person name="Jarju S."/>
            <person name="Secka A."/>
            <person name="Antonio M."/>
            <person name="Oren A."/>
            <person name="Chaudhuri R.R."/>
            <person name="La Ragione R."/>
            <person name="Hildebrand F."/>
            <person name="Pallen M.J."/>
        </authorList>
    </citation>
    <scope>NUCLEOTIDE SEQUENCE</scope>
    <source>
        <strain evidence="15">ChiHjej8B7-25341</strain>
    </source>
</reference>
<comment type="similarity">
    <text evidence="1">Belongs to the helicase family. UvrD subfamily.</text>
</comment>
<evidence type="ECO:0000256" key="10">
    <source>
        <dbReference type="ARBA" id="ARBA00048988"/>
    </source>
</evidence>
<keyword evidence="6" id="KW-0238">DNA-binding</keyword>
<evidence type="ECO:0000256" key="8">
    <source>
        <dbReference type="ARBA" id="ARBA00034617"/>
    </source>
</evidence>
<proteinExistence type="inferred from homology"/>
<dbReference type="GO" id="GO:0000725">
    <property type="term" value="P:recombinational repair"/>
    <property type="evidence" value="ECO:0007669"/>
    <property type="project" value="TreeGrafter"/>
</dbReference>
<feature type="domain" description="UvrD-like helicase C-terminal" evidence="14">
    <location>
        <begin position="766"/>
        <end position="1011"/>
    </location>
</feature>
<evidence type="ECO:0000259" key="13">
    <source>
        <dbReference type="PROSITE" id="PS51198"/>
    </source>
</evidence>
<dbReference type="InterPro" id="IPR014016">
    <property type="entry name" value="UvrD-like_ATP-bd"/>
</dbReference>
<name>A0A9D2TXQ1_9FIRM</name>
<feature type="domain" description="UvrD-like helicase ATP-binding" evidence="13">
    <location>
        <begin position="479"/>
        <end position="765"/>
    </location>
</feature>
<sequence length="1101" mass="123571">MTHRTYIGDLHIHSRFSRATSKDGDPEHLELEARKKGIHILGTGDFTHPAWRAELVEKLEPAEDGLYVLKEEYRIHQEGVPEEKPRFLVTGEISSIYKKNERVRKVHSLLLLPGLEEAEALSRRLELIGNIHSDGRPILGLDCRDLLEIMLETCPQAVYVPAHIWTPHFSLFGAFSGFDSIEECFGDLTPHIHALETGLSSDPPMNWRVSALDSYFLVSNSDAHSPAKLGREATLFQTELSYAGIAKAVNTGEGLAGTLEFFPEEGKYHFDGHRKCGLCISPQETEELGGRCPVCGKKITIGVLNRVEQLADRPENYVRPDAKPFESLVPLPEVIAASTGSSAAGKKVREAYERLIAQLGPEFYILREAPVEEIRHAAGPLVAEGISRLREGRVKRTPGFDGEYGKIGLLSEEDRNSLEGQLSLFSTDELERMEQKEARTAATGRTSGVKRAEREGKNEEQDLGEKDRAEPGREKEFLSSLNPLQEEAVRASDRAVAVIAGPGAGKTKTLIARLQYLVEVRDVDPGQITAVTFTNRAAQEMRDRLKQASNAKQCGYEAIQIGTFHAVSSRFLKKKGIPVLLADEGLKEELAGEAMKQAGLKGSPGRFLRELSRVKNGMTEPEREEGKETEADRLREARVLYQKAMKEQGVMDYDDLLLETLRILEEKPEEGEESAENAESAENVESAEELSCFSCLLIDEFQDINPLQYRLMQAWNRNGAELFVIGDPDQSIYGFRGSDAACFDRLREDFPELHTIRLEENYRSTRQILAASLAVISHNAGGTRQMQAHRGGEAAVRIVTAPDERREAIFAAKEINRQIGGIDMLDTEENEHRGDSARSFSDIAILYRTHRQAVWLEKTLRQEGIPYAVAGREDFLTRREVRAALAFFRHVLFPEEEGAGELARRLLAPLLGETAQERMEYLLSKYEKKIKRTKPVRLLEEWIQEWEPEGEDADAVREDLNRLADMAVLYPSMEAFLDTLDFGEDGDVRRNGGRKFRADAVTLMTLHGSKGLEFPVVILYGMEADKMPLQTGFAWADIQEERRLCFVGMTRAVEELILTCTEQPSPFLSEIPQDMAVRENAVEEKPEAQMEAEQLSLFDFM</sequence>
<dbReference type="Gene3D" id="3.20.20.140">
    <property type="entry name" value="Metal-dependent hydrolases"/>
    <property type="match status" value="1"/>
</dbReference>
<feature type="binding site" evidence="11">
    <location>
        <begin position="500"/>
        <end position="507"/>
    </location>
    <ligand>
        <name>ATP</name>
        <dbReference type="ChEBI" id="CHEBI:30616"/>
    </ligand>
</feature>
<evidence type="ECO:0000256" key="7">
    <source>
        <dbReference type="ARBA" id="ARBA00023235"/>
    </source>
</evidence>
<dbReference type="Pfam" id="PF13361">
    <property type="entry name" value="UvrD_C"/>
    <property type="match status" value="2"/>
</dbReference>
<dbReference type="CDD" id="cd17932">
    <property type="entry name" value="DEXQc_UvrD"/>
    <property type="match status" value="1"/>
</dbReference>
<evidence type="ECO:0000256" key="2">
    <source>
        <dbReference type="ARBA" id="ARBA00022741"/>
    </source>
</evidence>
<keyword evidence="2 11" id="KW-0547">Nucleotide-binding</keyword>
<evidence type="ECO:0000259" key="14">
    <source>
        <dbReference type="PROSITE" id="PS51217"/>
    </source>
</evidence>
<keyword evidence="7" id="KW-0413">Isomerase</keyword>
<dbReference type="GO" id="GO:0043138">
    <property type="term" value="F:3'-5' DNA helicase activity"/>
    <property type="evidence" value="ECO:0007669"/>
    <property type="project" value="UniProtKB-EC"/>
</dbReference>
<dbReference type="PROSITE" id="PS51198">
    <property type="entry name" value="UVRD_HELICASE_ATP_BIND"/>
    <property type="match status" value="1"/>
</dbReference>
<comment type="catalytic activity">
    <reaction evidence="8">
        <text>Couples ATP hydrolysis with the unwinding of duplex DNA by translocating in the 3'-5' direction.</text>
        <dbReference type="EC" id="5.6.2.4"/>
    </reaction>
</comment>
<evidence type="ECO:0000313" key="15">
    <source>
        <dbReference type="EMBL" id="HJD30431.1"/>
    </source>
</evidence>
<dbReference type="GO" id="GO:0005524">
    <property type="term" value="F:ATP binding"/>
    <property type="evidence" value="ECO:0007669"/>
    <property type="project" value="UniProtKB-UniRule"/>
</dbReference>
<evidence type="ECO:0000313" key="16">
    <source>
        <dbReference type="Proteomes" id="UP000823851"/>
    </source>
</evidence>
<evidence type="ECO:0000256" key="11">
    <source>
        <dbReference type="PROSITE-ProRule" id="PRU00560"/>
    </source>
</evidence>
<evidence type="ECO:0000256" key="5">
    <source>
        <dbReference type="ARBA" id="ARBA00022840"/>
    </source>
</evidence>
<dbReference type="PANTHER" id="PTHR11070">
    <property type="entry name" value="UVRD / RECB / PCRA DNA HELICASE FAMILY MEMBER"/>
    <property type="match status" value="1"/>
</dbReference>
<evidence type="ECO:0000256" key="1">
    <source>
        <dbReference type="ARBA" id="ARBA00009922"/>
    </source>
</evidence>
<dbReference type="InterPro" id="IPR013986">
    <property type="entry name" value="DExx_box_DNA_helicase_dom_sf"/>
</dbReference>
<dbReference type="GO" id="GO:0016787">
    <property type="term" value="F:hydrolase activity"/>
    <property type="evidence" value="ECO:0007669"/>
    <property type="project" value="UniProtKB-UniRule"/>
</dbReference>
<evidence type="ECO:0000256" key="3">
    <source>
        <dbReference type="ARBA" id="ARBA00022801"/>
    </source>
</evidence>
<gene>
    <name evidence="15" type="ORF">H9912_00655</name>
</gene>
<evidence type="ECO:0000256" key="6">
    <source>
        <dbReference type="ARBA" id="ARBA00023125"/>
    </source>
</evidence>
<comment type="catalytic activity">
    <reaction evidence="10">
        <text>ATP + H2O = ADP + phosphate + H(+)</text>
        <dbReference type="Rhea" id="RHEA:13065"/>
        <dbReference type="ChEBI" id="CHEBI:15377"/>
        <dbReference type="ChEBI" id="CHEBI:15378"/>
        <dbReference type="ChEBI" id="CHEBI:30616"/>
        <dbReference type="ChEBI" id="CHEBI:43474"/>
        <dbReference type="ChEBI" id="CHEBI:456216"/>
        <dbReference type="EC" id="5.6.2.4"/>
    </reaction>
</comment>
<feature type="compositionally biased region" description="Basic and acidic residues" evidence="12">
    <location>
        <begin position="450"/>
        <end position="477"/>
    </location>
</feature>
<dbReference type="InterPro" id="IPR014017">
    <property type="entry name" value="DNA_helicase_UvrD-like_C"/>
</dbReference>
<dbReference type="CDD" id="cd19067">
    <property type="entry name" value="PfuEndoQ-like"/>
    <property type="match status" value="1"/>
</dbReference>
<dbReference type="Gene3D" id="3.40.50.300">
    <property type="entry name" value="P-loop containing nucleotide triphosphate hydrolases"/>
    <property type="match status" value="3"/>
</dbReference>
<evidence type="ECO:0000256" key="9">
    <source>
        <dbReference type="ARBA" id="ARBA00034808"/>
    </source>
</evidence>
<keyword evidence="3 11" id="KW-0378">Hydrolase</keyword>
<dbReference type="SUPFAM" id="SSF89550">
    <property type="entry name" value="PHP domain-like"/>
    <property type="match status" value="1"/>
</dbReference>
<dbReference type="Gene3D" id="1.10.10.160">
    <property type="match status" value="1"/>
</dbReference>
<dbReference type="InterPro" id="IPR027417">
    <property type="entry name" value="P-loop_NTPase"/>
</dbReference>
<comment type="caution">
    <text evidence="15">The sequence shown here is derived from an EMBL/GenBank/DDBJ whole genome shotgun (WGS) entry which is preliminary data.</text>
</comment>
<evidence type="ECO:0000256" key="4">
    <source>
        <dbReference type="ARBA" id="ARBA00022806"/>
    </source>
</evidence>
<keyword evidence="4 11" id="KW-0347">Helicase</keyword>
<dbReference type="EMBL" id="DWUW01000015">
    <property type="protein sequence ID" value="HJD30431.1"/>
    <property type="molecule type" value="Genomic_DNA"/>
</dbReference>
<dbReference type="PROSITE" id="PS51217">
    <property type="entry name" value="UVRD_HELICASE_CTER"/>
    <property type="match status" value="1"/>
</dbReference>
<dbReference type="EC" id="5.6.2.4" evidence="9"/>
<organism evidence="15 16">
    <name type="scientific">Candidatus Eisenbergiella stercorigallinarum</name>
    <dbReference type="NCBI Taxonomy" id="2838557"/>
    <lineage>
        <taxon>Bacteria</taxon>
        <taxon>Bacillati</taxon>
        <taxon>Bacillota</taxon>
        <taxon>Clostridia</taxon>
        <taxon>Lachnospirales</taxon>
        <taxon>Lachnospiraceae</taxon>
        <taxon>Eisenbergiella</taxon>
    </lineage>
</organism>
<dbReference type="AlphaFoldDB" id="A0A9D2TXQ1"/>
<protein>
    <recommendedName>
        <fullName evidence="9">DNA 3'-5' helicase</fullName>
        <ecNumber evidence="9">5.6.2.4</ecNumber>
    </recommendedName>
</protein>
<feature type="compositionally biased region" description="Basic and acidic residues" evidence="12">
    <location>
        <begin position="429"/>
        <end position="439"/>
    </location>
</feature>
<keyword evidence="5 11" id="KW-0067">ATP-binding</keyword>
<evidence type="ECO:0000256" key="12">
    <source>
        <dbReference type="SAM" id="MobiDB-lite"/>
    </source>
</evidence>
<dbReference type="SUPFAM" id="SSF52540">
    <property type="entry name" value="P-loop containing nucleoside triphosphate hydrolases"/>
    <property type="match status" value="1"/>
</dbReference>
<dbReference type="Pfam" id="PF00580">
    <property type="entry name" value="UvrD-helicase"/>
    <property type="match status" value="1"/>
</dbReference>
<feature type="region of interest" description="Disordered" evidence="12">
    <location>
        <begin position="426"/>
        <end position="479"/>
    </location>
</feature>
<dbReference type="InterPro" id="IPR000212">
    <property type="entry name" value="DNA_helicase_UvrD/REP"/>
</dbReference>
<dbReference type="InterPro" id="IPR016195">
    <property type="entry name" value="Pol/histidinol_Pase-like"/>
</dbReference>
<accession>A0A9D2TXQ1</accession>